<dbReference type="Gene3D" id="1.10.1040.10">
    <property type="entry name" value="N-(1-d-carboxylethyl)-l-norvaline Dehydrogenase, domain 2"/>
    <property type="match status" value="2"/>
</dbReference>
<evidence type="ECO:0000256" key="1">
    <source>
        <dbReference type="ARBA" id="ARBA00005086"/>
    </source>
</evidence>
<dbReference type="SUPFAM" id="SSF51735">
    <property type="entry name" value="NAD(P)-binding Rossmann-fold domains"/>
    <property type="match status" value="1"/>
</dbReference>
<feature type="domain" description="3-hydroxyacyl-CoA dehydrogenase C-terminal" evidence="5">
    <location>
        <begin position="344"/>
        <end position="417"/>
    </location>
</feature>
<evidence type="ECO:0000313" key="8">
    <source>
        <dbReference type="Proteomes" id="UP000008366"/>
    </source>
</evidence>
<evidence type="ECO:0000313" key="7">
    <source>
        <dbReference type="EMBL" id="GAB96681.1"/>
    </source>
</evidence>
<accession>K6WS56</accession>
<evidence type="ECO:0000256" key="2">
    <source>
        <dbReference type="ARBA" id="ARBA00009463"/>
    </source>
</evidence>
<feature type="domain" description="3-hydroxyacyl-CoA dehydrogenase NAD binding" evidence="6">
    <location>
        <begin position="40"/>
        <end position="216"/>
    </location>
</feature>
<evidence type="ECO:0000259" key="6">
    <source>
        <dbReference type="Pfam" id="PF02737"/>
    </source>
</evidence>
<dbReference type="Pfam" id="PF00725">
    <property type="entry name" value="3HCDH"/>
    <property type="match status" value="2"/>
</dbReference>
<dbReference type="InterPro" id="IPR006108">
    <property type="entry name" value="3HC_DH_C"/>
</dbReference>
<dbReference type="GO" id="GO:0008691">
    <property type="term" value="F:3-hydroxybutyryl-CoA dehydrogenase activity"/>
    <property type="evidence" value="ECO:0007669"/>
    <property type="project" value="TreeGrafter"/>
</dbReference>
<dbReference type="FunFam" id="3.40.50.720:FF:000009">
    <property type="entry name" value="Fatty oxidation complex, alpha subunit"/>
    <property type="match status" value="1"/>
</dbReference>
<comment type="similarity">
    <text evidence="2">Belongs to the 3-hydroxyacyl-CoA dehydrogenase family.</text>
</comment>
<dbReference type="AlphaFoldDB" id="K6WS56"/>
<comment type="pathway">
    <text evidence="1">Lipid metabolism; butanoate metabolism.</text>
</comment>
<dbReference type="EMBL" id="BAHD01000045">
    <property type="protein sequence ID" value="GAB96681.1"/>
    <property type="molecule type" value="Genomic_DNA"/>
</dbReference>
<dbReference type="InterPro" id="IPR036291">
    <property type="entry name" value="NAD(P)-bd_dom_sf"/>
</dbReference>
<dbReference type="Pfam" id="PF02737">
    <property type="entry name" value="3HCDH_N"/>
    <property type="match status" value="1"/>
</dbReference>
<dbReference type="InterPro" id="IPR013328">
    <property type="entry name" value="6PGD_dom2"/>
</dbReference>
<dbReference type="InterPro" id="IPR006180">
    <property type="entry name" value="3-OHacyl-CoA_DH_CS"/>
</dbReference>
<proteinExistence type="inferred from homology"/>
<feature type="region of interest" description="Disordered" evidence="4">
    <location>
        <begin position="1"/>
        <end position="33"/>
    </location>
</feature>
<evidence type="ECO:0000259" key="5">
    <source>
        <dbReference type="Pfam" id="PF00725"/>
    </source>
</evidence>
<keyword evidence="8" id="KW-1185">Reference proteome</keyword>
<dbReference type="SUPFAM" id="SSF48179">
    <property type="entry name" value="6-phosphogluconate dehydrogenase C-terminal domain-like"/>
    <property type="match status" value="2"/>
</dbReference>
<feature type="domain" description="3-hydroxyacyl-CoA dehydrogenase C-terminal" evidence="5">
    <location>
        <begin position="220"/>
        <end position="316"/>
    </location>
</feature>
<evidence type="ECO:0000256" key="3">
    <source>
        <dbReference type="ARBA" id="ARBA00023002"/>
    </source>
</evidence>
<dbReference type="InterPro" id="IPR006176">
    <property type="entry name" value="3-OHacyl-CoA_DH_NAD-bd"/>
</dbReference>
<dbReference type="eggNOG" id="COG1250">
    <property type="taxonomic scope" value="Bacteria"/>
</dbReference>
<keyword evidence="3" id="KW-0560">Oxidoreductase</keyword>
<gene>
    <name evidence="7" type="ORF">KILIM_045_00120</name>
</gene>
<reference evidence="7 8" key="1">
    <citation type="submission" date="2012-08" db="EMBL/GenBank/DDBJ databases">
        <title>Whole genome shotgun sequence of Kineosphaera limosa NBRC 100340.</title>
        <authorList>
            <person name="Yoshida I."/>
            <person name="Isaki S."/>
            <person name="Hosoyama A."/>
            <person name="Tsuchikane K."/>
            <person name="Katsumata H."/>
            <person name="Ando Y."/>
            <person name="Ohji S."/>
            <person name="Hamada M."/>
            <person name="Tamura T."/>
            <person name="Yamazoe A."/>
            <person name="Yamazaki S."/>
            <person name="Fujita N."/>
        </authorList>
    </citation>
    <scope>NUCLEOTIDE SEQUENCE [LARGE SCALE GENOMIC DNA]</scope>
    <source>
        <strain evidence="7 8">NBRC 100340</strain>
    </source>
</reference>
<evidence type="ECO:0000256" key="4">
    <source>
        <dbReference type="SAM" id="MobiDB-lite"/>
    </source>
</evidence>
<feature type="region of interest" description="Disordered" evidence="4">
    <location>
        <begin position="409"/>
        <end position="436"/>
    </location>
</feature>
<dbReference type="GO" id="GO:0070403">
    <property type="term" value="F:NAD+ binding"/>
    <property type="evidence" value="ECO:0007669"/>
    <property type="project" value="InterPro"/>
</dbReference>
<dbReference type="GO" id="GO:0006635">
    <property type="term" value="P:fatty acid beta-oxidation"/>
    <property type="evidence" value="ECO:0007669"/>
    <property type="project" value="TreeGrafter"/>
</dbReference>
<dbReference type="PANTHER" id="PTHR48075:SF5">
    <property type="entry name" value="3-HYDROXYBUTYRYL-COA DEHYDROGENASE"/>
    <property type="match status" value="1"/>
</dbReference>
<name>K6WS56_9MICO</name>
<protein>
    <submittedName>
        <fullName evidence="7">Putative 3-hydroxyacyl-CoA dehydrogenase</fullName>
    </submittedName>
</protein>
<comment type="caution">
    <text evidence="7">The sequence shown here is derived from an EMBL/GenBank/DDBJ whole genome shotgun (WGS) entry which is preliminary data.</text>
</comment>
<dbReference type="PANTHER" id="PTHR48075">
    <property type="entry name" value="3-HYDROXYACYL-COA DEHYDROGENASE FAMILY PROTEIN"/>
    <property type="match status" value="1"/>
</dbReference>
<dbReference type="PROSITE" id="PS00067">
    <property type="entry name" value="3HCDH"/>
    <property type="match status" value="1"/>
</dbReference>
<sequence>MCDMSDVASAQPGRNSGSGERPPEDSSESAAAGVDAGEVVAVVGAGAMGSGIAQVAALAGHETYLVDMVAGAADAAVERLVATLNRLAEKGHLSPEAAGNAAARLHTEQDVEALPPCGVVIEAIAENLGAKRALFEQLAATQSPETVLASNTSSLDIDAIAGDVPHPGRVIGLHFFNPAARMRLVEVISGARSDEAALRRGEEYVRAWGKTTVRCTSTPGFIVNRVARPFYGEAQRMVAEGIADAATIDLALRGAGFAMGPLELTDLIGQDVNLAVGTSVWEQTDRDPRYEPTQAQRDLVAAGQLGRKTGRGVFTYVDGKATDAVPDERRARELVGGPVRTDPVARTVAMLVNEAVDLVARGEASAADVDVAMQLGTNYPRGPIEWGREIGLATVAAQLAELDAAYPGGRYRPSPALTSPPNPTDSTDPIDAPEGA</sequence>
<dbReference type="Proteomes" id="UP000008366">
    <property type="component" value="Unassembled WGS sequence"/>
</dbReference>
<organism evidence="7 8">
    <name type="scientific">Kineosphaera limosa NBRC 100340</name>
    <dbReference type="NCBI Taxonomy" id="1184609"/>
    <lineage>
        <taxon>Bacteria</taxon>
        <taxon>Bacillati</taxon>
        <taxon>Actinomycetota</taxon>
        <taxon>Actinomycetes</taxon>
        <taxon>Micrococcales</taxon>
        <taxon>Dermatophilaceae</taxon>
        <taxon>Kineosphaera</taxon>
    </lineage>
</organism>
<dbReference type="STRING" id="1184609.KILIM_045_00120"/>
<dbReference type="InterPro" id="IPR008927">
    <property type="entry name" value="6-PGluconate_DH-like_C_sf"/>
</dbReference>
<dbReference type="Gene3D" id="3.40.50.720">
    <property type="entry name" value="NAD(P)-binding Rossmann-like Domain"/>
    <property type="match status" value="1"/>
</dbReference>